<dbReference type="GO" id="GO:0004016">
    <property type="term" value="F:adenylate cyclase activity"/>
    <property type="evidence" value="ECO:0007669"/>
    <property type="project" value="UniProtKB-ARBA"/>
</dbReference>
<dbReference type="EMBL" id="MQUQ01000010">
    <property type="protein sequence ID" value="OLZ50568.1"/>
    <property type="molecule type" value="Genomic_DNA"/>
</dbReference>
<name>A0A1R0KRU5_9PSEU</name>
<dbReference type="Gene3D" id="3.30.70.1230">
    <property type="entry name" value="Nucleotide cyclase"/>
    <property type="match status" value="1"/>
</dbReference>
<dbReference type="PANTHER" id="PTHR43081:SF19">
    <property type="entry name" value="PH-SENSITIVE ADENYLATE CYCLASE RV1264"/>
    <property type="match status" value="1"/>
</dbReference>
<dbReference type="STRING" id="76021.BS329_19300"/>
<dbReference type="AlphaFoldDB" id="A0A1R0KRU5"/>
<dbReference type="GO" id="GO:0006171">
    <property type="term" value="P:cAMP biosynthetic process"/>
    <property type="evidence" value="ECO:0007669"/>
    <property type="project" value="TreeGrafter"/>
</dbReference>
<sequence>MADSGEPATDALQQRLMRILLGGRRKYTRLEVAEKAGVPEERSRRLWRALGFATVDDDEVVFTDADIDAIRTADQLMNSGLIDPGIEQAVTRVLGQHLSRLAEWQVHMLWTMITENKDIGTSERQIARLVDRLLPELEKVQNFVWRRHLAAYAGRAFASPDEDLEARTEVVGFVDMVGYTRLTRQIGEDELSAVLDRFESVATEVVAEHHGRIVKMIGDEVLFVADSAVDGAEIALALSERADADETLPAVRAGLASGRILLRFGDVYGSVVNLAARLTSTARPGTILVDKELATELLEFPEYEVRTRRPVSVRGYNRLRPSSLRRAQDRPSGMFATSQQLAAEMLGLAPGAASESPDVEKLAEEIEDATADSLPPRPRPRSKRRRRR</sequence>
<dbReference type="Pfam" id="PF16701">
    <property type="entry name" value="Ad_Cy_reg"/>
    <property type="match status" value="1"/>
</dbReference>
<organism evidence="4 5">
    <name type="scientific">Amycolatopsis coloradensis</name>
    <dbReference type="NCBI Taxonomy" id="76021"/>
    <lineage>
        <taxon>Bacteria</taxon>
        <taxon>Bacillati</taxon>
        <taxon>Actinomycetota</taxon>
        <taxon>Actinomycetes</taxon>
        <taxon>Pseudonocardiales</taxon>
        <taxon>Pseudonocardiaceae</taxon>
        <taxon>Amycolatopsis</taxon>
    </lineage>
</organism>
<gene>
    <name evidence="4" type="ORF">BS329_19300</name>
</gene>
<protein>
    <submittedName>
        <fullName evidence="4">Adenylate/guanylate cyclase domain-containing protein</fullName>
    </submittedName>
</protein>
<comment type="similarity">
    <text evidence="1">Belongs to the adenylyl cyclase class-3 family.</text>
</comment>
<proteinExistence type="inferred from homology"/>
<dbReference type="Proteomes" id="UP000187486">
    <property type="component" value="Unassembled WGS sequence"/>
</dbReference>
<evidence type="ECO:0000259" key="3">
    <source>
        <dbReference type="PROSITE" id="PS50125"/>
    </source>
</evidence>
<evidence type="ECO:0000256" key="2">
    <source>
        <dbReference type="SAM" id="MobiDB-lite"/>
    </source>
</evidence>
<reference evidence="4 5" key="1">
    <citation type="submission" date="2016-01" db="EMBL/GenBank/DDBJ databases">
        <title>Amycolatopsis coloradensis genome sequencing and assembly.</title>
        <authorList>
            <person name="Mayilraj S."/>
        </authorList>
    </citation>
    <scope>NUCLEOTIDE SEQUENCE [LARGE SCALE GENOMIC DNA]</scope>
    <source>
        <strain evidence="4 5">DSM 44225</strain>
    </source>
</reference>
<dbReference type="RefSeq" id="WP_076162615.1">
    <property type="nucleotide sequence ID" value="NZ_JBEZVB010000049.1"/>
</dbReference>
<dbReference type="InterPro" id="IPR050697">
    <property type="entry name" value="Adenylyl/Guanylyl_Cyclase_3/4"/>
</dbReference>
<dbReference type="SUPFAM" id="SSF55073">
    <property type="entry name" value="Nucleotide cyclase"/>
    <property type="match status" value="1"/>
</dbReference>
<evidence type="ECO:0000313" key="5">
    <source>
        <dbReference type="Proteomes" id="UP000187486"/>
    </source>
</evidence>
<dbReference type="GO" id="GO:0035556">
    <property type="term" value="P:intracellular signal transduction"/>
    <property type="evidence" value="ECO:0007669"/>
    <property type="project" value="InterPro"/>
</dbReference>
<feature type="region of interest" description="Disordered" evidence="2">
    <location>
        <begin position="349"/>
        <end position="388"/>
    </location>
</feature>
<evidence type="ECO:0000313" key="4">
    <source>
        <dbReference type="EMBL" id="OLZ50568.1"/>
    </source>
</evidence>
<dbReference type="SMART" id="SM00044">
    <property type="entry name" value="CYCc"/>
    <property type="match status" value="1"/>
</dbReference>
<dbReference type="InterPro" id="IPR001054">
    <property type="entry name" value="A/G_cyclase"/>
</dbReference>
<dbReference type="InterPro" id="IPR032026">
    <property type="entry name" value="Ad_Cy_reg"/>
</dbReference>
<feature type="compositionally biased region" description="Basic residues" evidence="2">
    <location>
        <begin position="378"/>
        <end position="388"/>
    </location>
</feature>
<dbReference type="InterPro" id="IPR029787">
    <property type="entry name" value="Nucleotide_cyclase"/>
</dbReference>
<dbReference type="OrthoDB" id="310836at2"/>
<keyword evidence="5" id="KW-1185">Reference proteome</keyword>
<dbReference type="Pfam" id="PF00211">
    <property type="entry name" value="Guanylate_cyc"/>
    <property type="match status" value="1"/>
</dbReference>
<evidence type="ECO:0000256" key="1">
    <source>
        <dbReference type="ARBA" id="ARBA00005381"/>
    </source>
</evidence>
<dbReference type="PROSITE" id="PS50125">
    <property type="entry name" value="GUANYLATE_CYCLASE_2"/>
    <property type="match status" value="1"/>
</dbReference>
<comment type="caution">
    <text evidence="4">The sequence shown here is derived from an EMBL/GenBank/DDBJ whole genome shotgun (WGS) entry which is preliminary data.</text>
</comment>
<feature type="domain" description="Guanylate cyclase" evidence="3">
    <location>
        <begin position="170"/>
        <end position="279"/>
    </location>
</feature>
<dbReference type="CDD" id="cd07302">
    <property type="entry name" value="CHD"/>
    <property type="match status" value="1"/>
</dbReference>
<dbReference type="PANTHER" id="PTHR43081">
    <property type="entry name" value="ADENYLATE CYCLASE, TERMINAL-DIFFERENTIATION SPECIFIC-RELATED"/>
    <property type="match status" value="1"/>
</dbReference>
<accession>A0A1R0KRU5</accession>